<keyword evidence="5" id="KW-1185">Reference proteome</keyword>
<dbReference type="EMBL" id="NTHN01000156">
    <property type="protein sequence ID" value="PBD19192.1"/>
    <property type="molecule type" value="Genomic_DNA"/>
</dbReference>
<feature type="domain" description="DUF883" evidence="2">
    <location>
        <begin position="91"/>
        <end position="116"/>
    </location>
</feature>
<sequence length="116" mass="12204">MAQTATKSNDTPKVAEPLPGDGQALSDQIKTLRADVASLAELVGDIGKRRGAEYKAAGEAKAQEVRDRGEEALRDAGKRVAELENNARGQIQANPFQAIGLAAAVGFLIGYVGSRR</sequence>
<evidence type="ECO:0000313" key="4">
    <source>
        <dbReference type="EMBL" id="PBD19192.1"/>
    </source>
</evidence>
<name>A0A2A3JVL4_9RHOB</name>
<organism evidence="4">
    <name type="scientific">Alloyangia mangrovi</name>
    <dbReference type="NCBI Taxonomy" id="1779329"/>
    <lineage>
        <taxon>Bacteria</taxon>
        <taxon>Pseudomonadati</taxon>
        <taxon>Pseudomonadota</taxon>
        <taxon>Alphaproteobacteria</taxon>
        <taxon>Rhodobacterales</taxon>
        <taxon>Roseobacteraceae</taxon>
        <taxon>Alloyangia</taxon>
    </lineage>
</organism>
<evidence type="ECO:0000313" key="5">
    <source>
        <dbReference type="Proteomes" id="UP000217448"/>
    </source>
</evidence>
<proteinExistence type="predicted"/>
<dbReference type="Pfam" id="PF19029">
    <property type="entry name" value="DUF883_C"/>
    <property type="match status" value="1"/>
</dbReference>
<feature type="region of interest" description="Disordered" evidence="1">
    <location>
        <begin position="1"/>
        <end position="25"/>
    </location>
</feature>
<comment type="caution">
    <text evidence="4">The sequence shown here is derived from an EMBL/GenBank/DDBJ whole genome shotgun (WGS) entry which is preliminary data.</text>
</comment>
<dbReference type="AlphaFoldDB" id="A0A2A3JVL4"/>
<reference evidence="5" key="2">
    <citation type="submission" date="2023-07" db="EMBL/GenBank/DDBJ databases">
        <title>Yangia mangrovi SAOS 153D genome.</title>
        <authorList>
            <person name="Verma A."/>
            <person name="Pal Y."/>
            <person name="Sundharam S."/>
            <person name="Bisht B."/>
            <person name="Srinivasan K."/>
        </authorList>
    </citation>
    <scope>NUCLEOTIDE SEQUENCE [LARGE SCALE GENOMIC DNA]</scope>
    <source>
        <strain evidence="5">SAOS 153D</strain>
    </source>
</reference>
<evidence type="ECO:0000313" key="3">
    <source>
        <dbReference type="EMBL" id="MCT4370423.1"/>
    </source>
</evidence>
<dbReference type="Proteomes" id="UP000217448">
    <property type="component" value="Unassembled WGS sequence"/>
</dbReference>
<gene>
    <name evidence="3" type="ORF">CLG85_008850</name>
    <name evidence="4" type="ORF">CLG85_10665</name>
</gene>
<evidence type="ECO:0000259" key="2">
    <source>
        <dbReference type="Pfam" id="PF19029"/>
    </source>
</evidence>
<reference evidence="3" key="3">
    <citation type="submission" date="2024-05" db="EMBL/GenBank/DDBJ databases">
        <title>Yangia mangrovi SAOS 153D genome.</title>
        <authorList>
            <person name="Verma A."/>
            <person name="Pal Y."/>
            <person name="Sundharam S."/>
            <person name="Bisht B."/>
            <person name="Srinivasan K."/>
        </authorList>
    </citation>
    <scope>NUCLEOTIDE SEQUENCE</scope>
    <source>
        <strain evidence="3">SAOS 153D</strain>
    </source>
</reference>
<dbReference type="EMBL" id="NTHN02000012">
    <property type="protein sequence ID" value="MCT4370423.1"/>
    <property type="molecule type" value="Genomic_DNA"/>
</dbReference>
<dbReference type="InterPro" id="IPR043605">
    <property type="entry name" value="DUF883_C"/>
</dbReference>
<dbReference type="OrthoDB" id="8373403at2"/>
<reference evidence="4" key="1">
    <citation type="submission" date="2017-09" db="EMBL/GenBank/DDBJ databases">
        <title>Yangia sp. SAOS 153D whole genome sequencing.</title>
        <authorList>
            <person name="Verma A."/>
            <person name="Krishnamurthi S."/>
        </authorList>
    </citation>
    <scope>NUCLEOTIDE SEQUENCE [LARGE SCALE GENOMIC DNA]</scope>
    <source>
        <strain evidence="4">SAOS 153D</strain>
    </source>
</reference>
<dbReference type="RefSeq" id="WP_095882248.1">
    <property type="nucleotide sequence ID" value="NZ_NTHN02000012.1"/>
</dbReference>
<accession>A0A2A3JVL4</accession>
<evidence type="ECO:0000256" key="1">
    <source>
        <dbReference type="SAM" id="MobiDB-lite"/>
    </source>
</evidence>
<feature type="compositionally biased region" description="Polar residues" evidence="1">
    <location>
        <begin position="1"/>
        <end position="11"/>
    </location>
</feature>
<protein>
    <submittedName>
        <fullName evidence="3">DUF883 family protein</fullName>
    </submittedName>
</protein>